<gene>
    <name evidence="9" type="ORF">K435DRAFT_773353</name>
</gene>
<dbReference type="GO" id="GO:0005506">
    <property type="term" value="F:iron ion binding"/>
    <property type="evidence" value="ECO:0007669"/>
    <property type="project" value="InterPro"/>
</dbReference>
<evidence type="ECO:0000256" key="5">
    <source>
        <dbReference type="ARBA" id="ARBA00023004"/>
    </source>
</evidence>
<keyword evidence="8" id="KW-1133">Transmembrane helix</keyword>
<evidence type="ECO:0000256" key="6">
    <source>
        <dbReference type="PIRSR" id="PIRSR602403-1"/>
    </source>
</evidence>
<proteinExistence type="inferred from homology"/>
<evidence type="ECO:0000256" key="1">
    <source>
        <dbReference type="ARBA" id="ARBA00001971"/>
    </source>
</evidence>
<organism evidence="9 10">
    <name type="scientific">Dendrothele bispora (strain CBS 962.96)</name>
    <dbReference type="NCBI Taxonomy" id="1314807"/>
    <lineage>
        <taxon>Eukaryota</taxon>
        <taxon>Fungi</taxon>
        <taxon>Dikarya</taxon>
        <taxon>Basidiomycota</taxon>
        <taxon>Agaricomycotina</taxon>
        <taxon>Agaricomycetes</taxon>
        <taxon>Agaricomycetidae</taxon>
        <taxon>Agaricales</taxon>
        <taxon>Agaricales incertae sedis</taxon>
        <taxon>Dendrothele</taxon>
    </lineage>
</organism>
<keyword evidence="6 7" id="KW-0349">Heme</keyword>
<accession>A0A4V4HIG2</accession>
<sequence>MSDSYSVFQLITGGVVGFFLFSTFLRAQLRSFKLPHIPTIGPNGFLSSYLGGFQFVSHARKLIQEGYERYHGKAFKIRLPDQGWAVIVSGEKMVNEIKRASDDYLSSHEASRELFQTDYTLTKAANTNWYHFDVVRTTLTQKMDETFPDVRDEMIAAFDDEIPVSEDWVTYPALNTILRVVCRTTNRTFVGTPLCREPDYVNLNIEYTVDTFKLGAVVNLFPTILQPIVGHALSPLPRAFKRASKHLGPVIKARLEKEDQYGSDWEGRPNDLISWFLDRNLQGELRTVDDLIVRVLNLNIASIHATSMAFTSNLYHLAIQPPSVVSLLRKEAESAIEEHGWSKLAMGKMRRMDSFMKEVARMTGTPAMGVIRKVMKDFTFSDGTIIPAGVLIGVPAFAVQCDEHHYDSPDEFKPFRFYDMWANGTSNIGEGVKYQMATPDSEYFFFGAGKHACPGRFFAVNELKALFAHTLLTYDIKLEGDSKVLPKPVWFNRDIGPNREAKLVFRKRLK</sequence>
<comment type="similarity">
    <text evidence="2 7">Belongs to the cytochrome P450 family.</text>
</comment>
<keyword evidence="10" id="KW-1185">Reference proteome</keyword>
<feature type="transmembrane region" description="Helical" evidence="8">
    <location>
        <begin position="6"/>
        <end position="25"/>
    </location>
</feature>
<dbReference type="GO" id="GO:0020037">
    <property type="term" value="F:heme binding"/>
    <property type="evidence" value="ECO:0007669"/>
    <property type="project" value="InterPro"/>
</dbReference>
<dbReference type="GO" id="GO:0004497">
    <property type="term" value="F:monooxygenase activity"/>
    <property type="evidence" value="ECO:0007669"/>
    <property type="project" value="UniProtKB-KW"/>
</dbReference>
<dbReference type="InterPro" id="IPR002403">
    <property type="entry name" value="Cyt_P450_E_grp-IV"/>
</dbReference>
<dbReference type="InterPro" id="IPR001128">
    <property type="entry name" value="Cyt_P450"/>
</dbReference>
<dbReference type="SUPFAM" id="SSF48264">
    <property type="entry name" value="Cytochrome P450"/>
    <property type="match status" value="1"/>
</dbReference>
<dbReference type="AlphaFoldDB" id="A0A4V4HIG2"/>
<keyword evidence="3 6" id="KW-0479">Metal-binding</keyword>
<dbReference type="OrthoDB" id="1844152at2759"/>
<dbReference type="Pfam" id="PF00067">
    <property type="entry name" value="p450"/>
    <property type="match status" value="1"/>
</dbReference>
<keyword evidence="7" id="KW-0503">Monooxygenase</keyword>
<dbReference type="PROSITE" id="PS00086">
    <property type="entry name" value="CYTOCHROME_P450"/>
    <property type="match status" value="1"/>
</dbReference>
<dbReference type="PANTHER" id="PTHR46206">
    <property type="entry name" value="CYTOCHROME P450"/>
    <property type="match status" value="1"/>
</dbReference>
<dbReference type="PRINTS" id="PR00465">
    <property type="entry name" value="EP450IV"/>
</dbReference>
<name>A0A4V4HIG2_DENBC</name>
<evidence type="ECO:0000256" key="7">
    <source>
        <dbReference type="RuleBase" id="RU000461"/>
    </source>
</evidence>
<evidence type="ECO:0000313" key="9">
    <source>
        <dbReference type="EMBL" id="THV06416.1"/>
    </source>
</evidence>
<protein>
    <submittedName>
        <fullName evidence="9">Cytochrome P450</fullName>
    </submittedName>
</protein>
<dbReference type="Gene3D" id="1.10.630.10">
    <property type="entry name" value="Cytochrome P450"/>
    <property type="match status" value="1"/>
</dbReference>
<dbReference type="EMBL" id="ML179043">
    <property type="protein sequence ID" value="THV06416.1"/>
    <property type="molecule type" value="Genomic_DNA"/>
</dbReference>
<dbReference type="InterPro" id="IPR036396">
    <property type="entry name" value="Cyt_P450_sf"/>
</dbReference>
<keyword evidence="8" id="KW-0472">Membrane</keyword>
<dbReference type="Proteomes" id="UP000297245">
    <property type="component" value="Unassembled WGS sequence"/>
</dbReference>
<keyword evidence="5 6" id="KW-0408">Iron</keyword>
<evidence type="ECO:0000313" key="10">
    <source>
        <dbReference type="Proteomes" id="UP000297245"/>
    </source>
</evidence>
<dbReference type="InterPro" id="IPR017972">
    <property type="entry name" value="Cyt_P450_CS"/>
</dbReference>
<feature type="binding site" description="axial binding residue" evidence="6">
    <location>
        <position position="453"/>
    </location>
    <ligand>
        <name>heme</name>
        <dbReference type="ChEBI" id="CHEBI:30413"/>
    </ligand>
    <ligandPart>
        <name>Fe</name>
        <dbReference type="ChEBI" id="CHEBI:18248"/>
    </ligandPart>
</feature>
<comment type="cofactor">
    <cofactor evidence="1 6">
        <name>heme</name>
        <dbReference type="ChEBI" id="CHEBI:30413"/>
    </cofactor>
</comment>
<keyword evidence="4 7" id="KW-0560">Oxidoreductase</keyword>
<dbReference type="CDD" id="cd11041">
    <property type="entry name" value="CYP503A1-like"/>
    <property type="match status" value="1"/>
</dbReference>
<evidence type="ECO:0000256" key="3">
    <source>
        <dbReference type="ARBA" id="ARBA00022723"/>
    </source>
</evidence>
<evidence type="ECO:0000256" key="8">
    <source>
        <dbReference type="SAM" id="Phobius"/>
    </source>
</evidence>
<keyword evidence="8" id="KW-0812">Transmembrane</keyword>
<evidence type="ECO:0000256" key="4">
    <source>
        <dbReference type="ARBA" id="ARBA00023002"/>
    </source>
</evidence>
<reference evidence="9 10" key="1">
    <citation type="journal article" date="2019" name="Nat. Ecol. Evol.">
        <title>Megaphylogeny resolves global patterns of mushroom evolution.</title>
        <authorList>
            <person name="Varga T."/>
            <person name="Krizsan K."/>
            <person name="Foldi C."/>
            <person name="Dima B."/>
            <person name="Sanchez-Garcia M."/>
            <person name="Sanchez-Ramirez S."/>
            <person name="Szollosi G.J."/>
            <person name="Szarkandi J.G."/>
            <person name="Papp V."/>
            <person name="Albert L."/>
            <person name="Andreopoulos W."/>
            <person name="Angelini C."/>
            <person name="Antonin V."/>
            <person name="Barry K.W."/>
            <person name="Bougher N.L."/>
            <person name="Buchanan P."/>
            <person name="Buyck B."/>
            <person name="Bense V."/>
            <person name="Catcheside P."/>
            <person name="Chovatia M."/>
            <person name="Cooper J."/>
            <person name="Damon W."/>
            <person name="Desjardin D."/>
            <person name="Finy P."/>
            <person name="Geml J."/>
            <person name="Haridas S."/>
            <person name="Hughes K."/>
            <person name="Justo A."/>
            <person name="Karasinski D."/>
            <person name="Kautmanova I."/>
            <person name="Kiss B."/>
            <person name="Kocsube S."/>
            <person name="Kotiranta H."/>
            <person name="LaButti K.M."/>
            <person name="Lechner B.E."/>
            <person name="Liimatainen K."/>
            <person name="Lipzen A."/>
            <person name="Lukacs Z."/>
            <person name="Mihaltcheva S."/>
            <person name="Morgado L.N."/>
            <person name="Niskanen T."/>
            <person name="Noordeloos M.E."/>
            <person name="Ohm R.A."/>
            <person name="Ortiz-Santana B."/>
            <person name="Ovrebo C."/>
            <person name="Racz N."/>
            <person name="Riley R."/>
            <person name="Savchenko A."/>
            <person name="Shiryaev A."/>
            <person name="Soop K."/>
            <person name="Spirin V."/>
            <person name="Szebenyi C."/>
            <person name="Tomsovsky M."/>
            <person name="Tulloss R.E."/>
            <person name="Uehling J."/>
            <person name="Grigoriev I.V."/>
            <person name="Vagvolgyi C."/>
            <person name="Papp T."/>
            <person name="Martin F.M."/>
            <person name="Miettinen O."/>
            <person name="Hibbett D.S."/>
            <person name="Nagy L.G."/>
        </authorList>
    </citation>
    <scope>NUCLEOTIDE SEQUENCE [LARGE SCALE GENOMIC DNA]</scope>
    <source>
        <strain evidence="9 10">CBS 962.96</strain>
    </source>
</reference>
<evidence type="ECO:0000256" key="2">
    <source>
        <dbReference type="ARBA" id="ARBA00010617"/>
    </source>
</evidence>
<dbReference type="GO" id="GO:0016705">
    <property type="term" value="F:oxidoreductase activity, acting on paired donors, with incorporation or reduction of molecular oxygen"/>
    <property type="evidence" value="ECO:0007669"/>
    <property type="project" value="InterPro"/>
</dbReference>